<dbReference type="Proteomes" id="UP000178168">
    <property type="component" value="Unassembled WGS sequence"/>
</dbReference>
<dbReference type="InterPro" id="IPR041931">
    <property type="entry name" value="DNA_pol3_alpha_thumb_dom"/>
</dbReference>
<comment type="caution">
    <text evidence="10">The sequence shown here is derived from an EMBL/GenBank/DDBJ whole genome shotgun (WGS) entry which is preliminary data.</text>
</comment>
<dbReference type="GO" id="GO:0003676">
    <property type="term" value="F:nucleic acid binding"/>
    <property type="evidence" value="ECO:0007669"/>
    <property type="project" value="InterPro"/>
</dbReference>
<gene>
    <name evidence="10" type="ORF">A2591_01880</name>
</gene>
<dbReference type="InterPro" id="IPR004805">
    <property type="entry name" value="DnaE2/DnaE/PolC"/>
</dbReference>
<evidence type="ECO:0000313" key="10">
    <source>
        <dbReference type="EMBL" id="OHA86308.1"/>
    </source>
</evidence>
<dbReference type="Gene3D" id="2.40.50.140">
    <property type="entry name" value="Nucleic acid-binding proteins"/>
    <property type="match status" value="1"/>
</dbReference>
<dbReference type="Pfam" id="PF14579">
    <property type="entry name" value="HHH_6"/>
    <property type="match status" value="1"/>
</dbReference>
<evidence type="ECO:0000256" key="5">
    <source>
        <dbReference type="ARBA" id="ARBA00022695"/>
    </source>
</evidence>
<dbReference type="EC" id="2.7.7.7" evidence="2"/>
<dbReference type="Gene3D" id="1.10.150.870">
    <property type="match status" value="1"/>
</dbReference>
<evidence type="ECO:0000256" key="1">
    <source>
        <dbReference type="ARBA" id="ARBA00004496"/>
    </source>
</evidence>
<comment type="catalytic activity">
    <reaction evidence="8">
        <text>DNA(n) + a 2'-deoxyribonucleoside 5'-triphosphate = DNA(n+1) + diphosphate</text>
        <dbReference type="Rhea" id="RHEA:22508"/>
        <dbReference type="Rhea" id="RHEA-COMP:17339"/>
        <dbReference type="Rhea" id="RHEA-COMP:17340"/>
        <dbReference type="ChEBI" id="CHEBI:33019"/>
        <dbReference type="ChEBI" id="CHEBI:61560"/>
        <dbReference type="ChEBI" id="CHEBI:173112"/>
        <dbReference type="EC" id="2.7.7.7"/>
    </reaction>
</comment>
<organism evidence="10 11">
    <name type="scientific">Candidatus Yonathbacteria bacterium RIFOXYD1_FULL_52_36</name>
    <dbReference type="NCBI Taxonomy" id="1802730"/>
    <lineage>
        <taxon>Bacteria</taxon>
        <taxon>Candidatus Yonathiibacteriota</taxon>
    </lineage>
</organism>
<evidence type="ECO:0000256" key="4">
    <source>
        <dbReference type="ARBA" id="ARBA00022679"/>
    </source>
</evidence>
<dbReference type="Pfam" id="PF17657">
    <property type="entry name" value="DNA_pol3_finger"/>
    <property type="match status" value="1"/>
</dbReference>
<dbReference type="InterPro" id="IPR004365">
    <property type="entry name" value="NA-bd_OB_tRNA"/>
</dbReference>
<proteinExistence type="predicted"/>
<evidence type="ECO:0000259" key="9">
    <source>
        <dbReference type="SMART" id="SM00481"/>
    </source>
</evidence>
<dbReference type="Pfam" id="PF01336">
    <property type="entry name" value="tRNA_anti-codon"/>
    <property type="match status" value="1"/>
</dbReference>
<dbReference type="InterPro" id="IPR003141">
    <property type="entry name" value="Pol/His_phosphatase_N"/>
</dbReference>
<dbReference type="STRING" id="1802730.A2591_01880"/>
<evidence type="ECO:0000256" key="7">
    <source>
        <dbReference type="ARBA" id="ARBA00022932"/>
    </source>
</evidence>
<dbReference type="InterPro" id="IPR040982">
    <property type="entry name" value="DNA_pol3_finger"/>
</dbReference>
<keyword evidence="6" id="KW-0235">DNA replication</keyword>
<reference evidence="10 11" key="1">
    <citation type="journal article" date="2016" name="Nat. Commun.">
        <title>Thousands of microbial genomes shed light on interconnected biogeochemical processes in an aquifer system.</title>
        <authorList>
            <person name="Anantharaman K."/>
            <person name="Brown C.T."/>
            <person name="Hug L.A."/>
            <person name="Sharon I."/>
            <person name="Castelle C.J."/>
            <person name="Probst A.J."/>
            <person name="Thomas B.C."/>
            <person name="Singh A."/>
            <person name="Wilkins M.J."/>
            <person name="Karaoz U."/>
            <person name="Brodie E.L."/>
            <person name="Williams K.H."/>
            <person name="Hubbard S.S."/>
            <person name="Banfield J.F."/>
        </authorList>
    </citation>
    <scope>NUCLEOTIDE SEQUENCE [LARGE SCALE GENOMIC DNA]</scope>
</reference>
<keyword evidence="5" id="KW-0548">Nucleotidyltransferase</keyword>
<dbReference type="InterPro" id="IPR004013">
    <property type="entry name" value="PHP_dom"/>
</dbReference>
<dbReference type="InterPro" id="IPR016195">
    <property type="entry name" value="Pol/histidinol_Pase-like"/>
</dbReference>
<dbReference type="InterPro" id="IPR011708">
    <property type="entry name" value="DNA_pol3_alpha_NTPase_dom"/>
</dbReference>
<evidence type="ECO:0000256" key="2">
    <source>
        <dbReference type="ARBA" id="ARBA00012417"/>
    </source>
</evidence>
<feature type="domain" description="Polymerase/histidinol phosphatase N-terminal" evidence="9">
    <location>
        <begin position="6"/>
        <end position="73"/>
    </location>
</feature>
<evidence type="ECO:0000256" key="3">
    <source>
        <dbReference type="ARBA" id="ARBA00019114"/>
    </source>
</evidence>
<dbReference type="PANTHER" id="PTHR32294">
    <property type="entry name" value="DNA POLYMERASE III SUBUNIT ALPHA"/>
    <property type="match status" value="1"/>
</dbReference>
<evidence type="ECO:0000313" key="11">
    <source>
        <dbReference type="Proteomes" id="UP000178168"/>
    </source>
</evidence>
<dbReference type="PANTHER" id="PTHR32294:SF0">
    <property type="entry name" value="DNA POLYMERASE III SUBUNIT ALPHA"/>
    <property type="match status" value="1"/>
</dbReference>
<dbReference type="Pfam" id="PF02811">
    <property type="entry name" value="PHP"/>
    <property type="match status" value="1"/>
</dbReference>
<dbReference type="GO" id="GO:0008408">
    <property type="term" value="F:3'-5' exonuclease activity"/>
    <property type="evidence" value="ECO:0007669"/>
    <property type="project" value="InterPro"/>
</dbReference>
<evidence type="ECO:0000256" key="6">
    <source>
        <dbReference type="ARBA" id="ARBA00022705"/>
    </source>
</evidence>
<dbReference type="EMBL" id="MHUZ01000004">
    <property type="protein sequence ID" value="OHA86308.1"/>
    <property type="molecule type" value="Genomic_DNA"/>
</dbReference>
<accession>A0A1G2SNN6</accession>
<sequence>MEPKFVHLHTHSHYSLLDGLSKIDEMVKLAKKYEMPALAVTDHGNMHAAIEFYKLCKDNGIKAIIGVEAYITNGSRHEKRAGIDNERFHLTLLAKDYEGYQNLIKLVTLSQLEGYYYKPRMDKEALRKLGKGIIALSGCYGGELSRALRKKDHEAADAVIIEHQEIFGKENYFIEIMHHPGVEGLMEVRKDLIAIAKKHGIDVVGTQDSHYLHSGDQRAHETLLAIQTNADLNNDDRFSMASDDYSFIDTKTAFKNFKEIPEAVTNTMKVAEMCNVEIPLGNWVFPDIQIAPGTTFDDELERLVYEGTVTRGLEKTDPKLVERIEYELGIIKKKGYAPYFLTVADLLRFARENGILTNIRGSVAGSMVTYLLGITNVDPFVYRLPFERFLNPERPSAPDIDMDFADNRRDEVLAYAKRKYGEDKVAQIGTFGTMMAKGAVRDVARALGHPYAVGDRISKLIPMGSQGFPMTIEHALKLVPELKELYKKEPEAKEILDLAERLEGCVRHVSVHAAGVVIGPRPLTDFTPLQLDPKGGKIITQYDMYVIEDVGLLKFDFLGIRNLSILSDAVHLVKKFRDIDVDIETIPVDDPQTFAMLAKGETMGLFQLNGAGMTRYLKELRPTTIHDINAMVALYRPGPMESIPEYIKRKYDPSQITYIDPRLKEILSESYGVITYQDDVLLISIHLAGYSWLEADKLRKAMGKKIPEVMEAEKEKLLKGFVEYGKISPKRAEELWKLIEPFAAYGFNKAHAASYGRVAYQTSYMKANFPAEYMTAVLTAESGDTEKIAEVITECNRMGIPVLPPDVNESFGGFTVIKDGKAPGEDEIRFGLYTIKNLGSDISDAIIAERTENGHFKSFSDFLSRIKHKNLNKKSLEALIKTGAMDKLGERGAMLANMEEALEFSRGGAKGNADQHSLFGGTSVETAVTEFRMKPAEPAAKFDMLTWEKELLGLYVSGHPLDAHKAKLENRSATLRAIKALPDGATVVAAGIIEDVREVITKKGDRMAFIKLADYDDVIEVVAFPKLYSEAKVLLVKEACVKIKGKVSERNGEKSVAADAVKEL</sequence>
<dbReference type="Gene3D" id="1.10.10.1600">
    <property type="entry name" value="Bacterial DNA polymerase III alpha subunit, thumb domain"/>
    <property type="match status" value="1"/>
</dbReference>
<comment type="subcellular location">
    <subcellularLocation>
        <location evidence="1">Cytoplasm</location>
    </subcellularLocation>
</comment>
<dbReference type="GO" id="GO:0003887">
    <property type="term" value="F:DNA-directed DNA polymerase activity"/>
    <property type="evidence" value="ECO:0007669"/>
    <property type="project" value="UniProtKB-KW"/>
</dbReference>
<dbReference type="CDD" id="cd04485">
    <property type="entry name" value="DnaE_OBF"/>
    <property type="match status" value="1"/>
</dbReference>
<dbReference type="Gene3D" id="3.20.20.140">
    <property type="entry name" value="Metal-dependent hydrolases"/>
    <property type="match status" value="1"/>
</dbReference>
<name>A0A1G2SNN6_9BACT</name>
<protein>
    <recommendedName>
        <fullName evidence="3">DNA polymerase III subunit alpha</fullName>
        <ecNumber evidence="2">2.7.7.7</ecNumber>
    </recommendedName>
</protein>
<dbReference type="NCBIfam" id="NF004226">
    <property type="entry name" value="PRK05673.1"/>
    <property type="match status" value="1"/>
</dbReference>
<dbReference type="CDD" id="cd12113">
    <property type="entry name" value="PHP_PolIIIA_DnaE3"/>
    <property type="match status" value="1"/>
</dbReference>
<dbReference type="SUPFAM" id="SSF89550">
    <property type="entry name" value="PHP domain-like"/>
    <property type="match status" value="1"/>
</dbReference>
<keyword evidence="4" id="KW-0808">Transferase</keyword>
<dbReference type="NCBIfam" id="TIGR00594">
    <property type="entry name" value="polc"/>
    <property type="match status" value="1"/>
</dbReference>
<dbReference type="InterPro" id="IPR029460">
    <property type="entry name" value="DNAPol_HHH"/>
</dbReference>
<dbReference type="AlphaFoldDB" id="A0A1G2SNN6"/>
<keyword evidence="7" id="KW-0239">DNA-directed DNA polymerase</keyword>
<evidence type="ECO:0000256" key="8">
    <source>
        <dbReference type="ARBA" id="ARBA00049244"/>
    </source>
</evidence>
<dbReference type="GO" id="GO:0005737">
    <property type="term" value="C:cytoplasm"/>
    <property type="evidence" value="ECO:0007669"/>
    <property type="project" value="UniProtKB-SubCell"/>
</dbReference>
<dbReference type="GO" id="GO:0006260">
    <property type="term" value="P:DNA replication"/>
    <property type="evidence" value="ECO:0007669"/>
    <property type="project" value="UniProtKB-KW"/>
</dbReference>
<dbReference type="Pfam" id="PF07733">
    <property type="entry name" value="DNA_pol3_alpha"/>
    <property type="match status" value="1"/>
</dbReference>
<dbReference type="InterPro" id="IPR012340">
    <property type="entry name" value="NA-bd_OB-fold"/>
</dbReference>
<dbReference type="SMART" id="SM00481">
    <property type="entry name" value="POLIIIAc"/>
    <property type="match status" value="1"/>
</dbReference>